<keyword evidence="4" id="KW-1185">Reference proteome</keyword>
<dbReference type="InterPro" id="IPR034082">
    <property type="entry name" value="R3H_G-patch"/>
</dbReference>
<feature type="region of interest" description="Disordered" evidence="1">
    <location>
        <begin position="548"/>
        <end position="584"/>
    </location>
</feature>
<dbReference type="CDD" id="cd02646">
    <property type="entry name" value="R3H_G-patch"/>
    <property type="match status" value="1"/>
</dbReference>
<dbReference type="Pfam" id="PF01585">
    <property type="entry name" value="G-patch"/>
    <property type="match status" value="2"/>
</dbReference>
<dbReference type="Gene3D" id="3.30.1370.50">
    <property type="entry name" value="R3H-like domain"/>
    <property type="match status" value="1"/>
</dbReference>
<evidence type="ECO:0000313" key="3">
    <source>
        <dbReference type="EMBL" id="KAE8730776.1"/>
    </source>
</evidence>
<feature type="compositionally biased region" description="Low complexity" evidence="1">
    <location>
        <begin position="12"/>
        <end position="29"/>
    </location>
</feature>
<dbReference type="InterPro" id="IPR001374">
    <property type="entry name" value="R3H_dom"/>
</dbReference>
<dbReference type="Proteomes" id="UP000436088">
    <property type="component" value="Unassembled WGS sequence"/>
</dbReference>
<feature type="region of interest" description="Disordered" evidence="1">
    <location>
        <begin position="254"/>
        <end position="303"/>
    </location>
</feature>
<gene>
    <name evidence="3" type="ORF">F3Y22_tig00002880pilonHSYRG00069</name>
</gene>
<dbReference type="AlphaFoldDB" id="A0A6A3CPI5"/>
<feature type="domain" description="G-patch" evidence="2">
    <location>
        <begin position="727"/>
        <end position="774"/>
    </location>
</feature>
<evidence type="ECO:0000313" key="4">
    <source>
        <dbReference type="Proteomes" id="UP000436088"/>
    </source>
</evidence>
<feature type="compositionally biased region" description="Low complexity" evidence="1">
    <location>
        <begin position="70"/>
        <end position="79"/>
    </location>
</feature>
<organism evidence="3 4">
    <name type="scientific">Hibiscus syriacus</name>
    <name type="common">Rose of Sharon</name>
    <dbReference type="NCBI Taxonomy" id="106335"/>
    <lineage>
        <taxon>Eukaryota</taxon>
        <taxon>Viridiplantae</taxon>
        <taxon>Streptophyta</taxon>
        <taxon>Embryophyta</taxon>
        <taxon>Tracheophyta</taxon>
        <taxon>Spermatophyta</taxon>
        <taxon>Magnoliopsida</taxon>
        <taxon>eudicotyledons</taxon>
        <taxon>Gunneridae</taxon>
        <taxon>Pentapetalae</taxon>
        <taxon>rosids</taxon>
        <taxon>malvids</taxon>
        <taxon>Malvales</taxon>
        <taxon>Malvaceae</taxon>
        <taxon>Malvoideae</taxon>
        <taxon>Hibiscus</taxon>
    </lineage>
</organism>
<proteinExistence type="predicted"/>
<dbReference type="SMART" id="SM00443">
    <property type="entry name" value="G_patch"/>
    <property type="match status" value="2"/>
</dbReference>
<dbReference type="InterPro" id="IPR036867">
    <property type="entry name" value="R3H_dom_sf"/>
</dbReference>
<protein>
    <recommendedName>
        <fullName evidence="2">G-patch domain-containing protein</fullName>
    </recommendedName>
</protein>
<feature type="region of interest" description="Disordered" evidence="1">
    <location>
        <begin position="1"/>
        <end position="97"/>
    </location>
</feature>
<evidence type="ECO:0000256" key="1">
    <source>
        <dbReference type="SAM" id="MobiDB-lite"/>
    </source>
</evidence>
<accession>A0A6A3CPI5</accession>
<feature type="compositionally biased region" description="Low complexity" evidence="1">
    <location>
        <begin position="560"/>
        <end position="575"/>
    </location>
</feature>
<feature type="domain" description="G-patch" evidence="2">
    <location>
        <begin position="637"/>
        <end position="683"/>
    </location>
</feature>
<dbReference type="PANTHER" id="PTHR47423">
    <property type="entry name" value="G-PATCH DOMAIN CONTAINING PROTEIN"/>
    <property type="match status" value="1"/>
</dbReference>
<dbReference type="PANTHER" id="PTHR47423:SF2">
    <property type="entry name" value="PROTEIN SQS1"/>
    <property type="match status" value="1"/>
</dbReference>
<dbReference type="EMBL" id="VEPZ02000201">
    <property type="protein sequence ID" value="KAE8730776.1"/>
    <property type="molecule type" value="Genomic_DNA"/>
</dbReference>
<dbReference type="InterPro" id="IPR000467">
    <property type="entry name" value="G_patch_dom"/>
</dbReference>
<name>A0A6A3CPI5_HIBSY</name>
<sequence length="884" mass="96144">MAGGGNKRRSNNNKNKNNGSNSNSQNKSKSGGGKSRADAKSSSTRIRNSLFVEGGLLSDWQLDSRGRNGNGNRNSGLNSDRAKASTSKNGSATKYGGSVIRYEYPSLDLQDTESGVLSHKGDNTKDESHPMVFLSKKSQIVAYMDQTTPSKPSHVNYTYAYGSDFVLGGSSHKGLGFDDESEATPSGIESCAKQMEEKEGACSNLSSSDKEIDDACDINKKVDDEVAEELIFDESSPKKNSGFLSIGGVKLYTQDMSDEETGEDYDGDSLGDESSWSTDQEEQDGVYETDASGVSSDDSDIDEEVAEDYLEGIGGEGSILDTKWLVDQALDESDDDSSPNTPFNETLEKLGGIALQDASREYGMQKHKPRNKYSGGAKDVWSPALDDVMLVKDPRTLSGKKKHAAKLPRSWPLQEQKSKNSRKFPGEKKKHRKEMIAVKRRERMLHRGVDIQQINSKLEQIVLDQVDMFAFQPMHPRDCSQVRRLAAIYHLSSVCQGSGKKRFVTLTRTQYTSMPSSSDKLRLEKVIGAGDEDADFAVNEGFDMKASDAAGRTRAKKTARGSGSNKASSSKFGGSSEKKINGKKVSYSSQPVSFVSSGIMISETDEVRTTDPEGTSESYEEKGIVRSAQIGAFEVHTKGFGSKMMAKMGFVEGGGLGKDGQGMAQPIEVVQRPKSLGLGVNFTTTSSDSERVHHYKSGGASVTRIKSFGDSSRGQHNNSFGSFEKYTKGFGSKMMAKMGFVEGMGLGKDSQGIINPLTGDSRFEGRELVWYTRDQLLGLRELIAANPFLPVVKALLFPGDTANDLVKSLMNLSSGRPPTATEPATSHVLSIFSDWSFCTQSSIFVSFSPLMSKMLLSSSHLLYPVLVQILVGSCFCMELHLLAF</sequence>
<feature type="region of interest" description="Disordered" evidence="1">
    <location>
        <begin position="396"/>
        <end position="433"/>
    </location>
</feature>
<dbReference type="GO" id="GO:0003676">
    <property type="term" value="F:nucleic acid binding"/>
    <property type="evidence" value="ECO:0007669"/>
    <property type="project" value="InterPro"/>
</dbReference>
<dbReference type="PROSITE" id="PS50174">
    <property type="entry name" value="G_PATCH"/>
    <property type="match status" value="2"/>
</dbReference>
<evidence type="ECO:0000259" key="2">
    <source>
        <dbReference type="PROSITE" id="PS50174"/>
    </source>
</evidence>
<feature type="compositionally biased region" description="Acidic residues" evidence="1">
    <location>
        <begin position="256"/>
        <end position="271"/>
    </location>
</feature>
<dbReference type="Pfam" id="PF01424">
    <property type="entry name" value="R3H"/>
    <property type="match status" value="1"/>
</dbReference>
<reference evidence="3" key="1">
    <citation type="submission" date="2019-09" db="EMBL/GenBank/DDBJ databases">
        <title>Draft genome information of white flower Hibiscus syriacus.</title>
        <authorList>
            <person name="Kim Y.-M."/>
        </authorList>
    </citation>
    <scope>NUCLEOTIDE SEQUENCE [LARGE SCALE GENOMIC DNA]</scope>
    <source>
        <strain evidence="3">YM2019G1</strain>
    </source>
</reference>
<comment type="caution">
    <text evidence="3">The sequence shown here is derived from an EMBL/GenBank/DDBJ whole genome shotgun (WGS) entry which is preliminary data.</text>
</comment>
<feature type="compositionally biased region" description="Basic residues" evidence="1">
    <location>
        <begin position="1"/>
        <end position="11"/>
    </location>
</feature>